<name>A0A915E572_9BILA</name>
<proteinExistence type="predicted"/>
<keyword evidence="1" id="KW-1185">Reference proteome</keyword>
<protein>
    <submittedName>
        <fullName evidence="2">Transposase</fullName>
    </submittedName>
</protein>
<organism evidence="1 2">
    <name type="scientific">Ditylenchus dipsaci</name>
    <dbReference type="NCBI Taxonomy" id="166011"/>
    <lineage>
        <taxon>Eukaryota</taxon>
        <taxon>Metazoa</taxon>
        <taxon>Ecdysozoa</taxon>
        <taxon>Nematoda</taxon>
        <taxon>Chromadorea</taxon>
        <taxon>Rhabditida</taxon>
        <taxon>Tylenchina</taxon>
        <taxon>Tylenchomorpha</taxon>
        <taxon>Sphaerularioidea</taxon>
        <taxon>Anguinidae</taxon>
        <taxon>Anguininae</taxon>
        <taxon>Ditylenchus</taxon>
    </lineage>
</organism>
<reference evidence="2" key="1">
    <citation type="submission" date="2022-11" db="UniProtKB">
        <authorList>
            <consortium name="WormBaseParasite"/>
        </authorList>
    </citation>
    <scope>IDENTIFICATION</scope>
</reference>
<evidence type="ECO:0000313" key="1">
    <source>
        <dbReference type="Proteomes" id="UP000887574"/>
    </source>
</evidence>
<dbReference type="SUPFAM" id="SSF53098">
    <property type="entry name" value="Ribonuclease H-like"/>
    <property type="match status" value="1"/>
</dbReference>
<evidence type="ECO:0000313" key="2">
    <source>
        <dbReference type="WBParaSite" id="jg2962"/>
    </source>
</evidence>
<dbReference type="WBParaSite" id="jg2962">
    <property type="protein sequence ID" value="jg2962"/>
    <property type="gene ID" value="jg2962"/>
</dbReference>
<sequence>MLSGKVHDEITTVLSETKYRPTLVADAWSDLSMHAYLGISLVVVDLADLMLKTFVLGVYPLVGSQTAEYLLQRTKETLAEFNLDLSSIFKFVTDQGSAFVKIFGKLLTPAVSANDNDSHEDEEEE</sequence>
<dbReference type="AlphaFoldDB" id="A0A915E572"/>
<dbReference type="Proteomes" id="UP000887574">
    <property type="component" value="Unplaced"/>
</dbReference>
<accession>A0A915E572</accession>
<dbReference type="InterPro" id="IPR012337">
    <property type="entry name" value="RNaseH-like_sf"/>
</dbReference>